<evidence type="ECO:0000313" key="2">
    <source>
        <dbReference type="EMBL" id="PZM16728.1"/>
    </source>
</evidence>
<feature type="region of interest" description="Disordered" evidence="1">
    <location>
        <begin position="45"/>
        <end position="73"/>
    </location>
</feature>
<gene>
    <name evidence="2" type="ORF">CPY51_00260</name>
</gene>
<evidence type="ECO:0000313" key="3">
    <source>
        <dbReference type="Proteomes" id="UP000248925"/>
    </source>
</evidence>
<dbReference type="AlphaFoldDB" id="A0A2W4D181"/>
<organism evidence="2 3">
    <name type="scientific">Rhizobium tubonense</name>
    <dbReference type="NCBI Taxonomy" id="484088"/>
    <lineage>
        <taxon>Bacteria</taxon>
        <taxon>Pseudomonadati</taxon>
        <taxon>Pseudomonadota</taxon>
        <taxon>Alphaproteobacteria</taxon>
        <taxon>Hyphomicrobiales</taxon>
        <taxon>Rhizobiaceae</taxon>
        <taxon>Rhizobium/Agrobacterium group</taxon>
        <taxon>Rhizobium</taxon>
    </lineage>
</organism>
<name>A0A2W4D181_9HYPH</name>
<protein>
    <submittedName>
        <fullName evidence="2">Uncharacterized protein</fullName>
    </submittedName>
</protein>
<proteinExistence type="predicted"/>
<dbReference type="EMBL" id="PCDP01000001">
    <property type="protein sequence ID" value="PZM16728.1"/>
    <property type="molecule type" value="Genomic_DNA"/>
</dbReference>
<dbReference type="RefSeq" id="WP_111158062.1">
    <property type="nucleotide sequence ID" value="NZ_PCDP01000001.1"/>
</dbReference>
<comment type="caution">
    <text evidence="2">The sequence shown here is derived from an EMBL/GenBank/DDBJ whole genome shotgun (WGS) entry which is preliminary data.</text>
</comment>
<reference evidence="2 3" key="1">
    <citation type="journal article" date="2018" name="Sci. Rep.">
        <title>Rhizobium tumorigenes sp. nov., a novel plant tumorigenic bacterium isolated from cane gall tumors on thornless blackberry.</title>
        <authorList>
            <person name="Kuzmanovi N."/>
            <person name="Smalla K."/>
            <person name="Gronow S."/>
            <person name="PuBawska J."/>
        </authorList>
    </citation>
    <scope>NUCLEOTIDE SEQUENCE [LARGE SCALE GENOMIC DNA]</scope>
    <source>
        <strain evidence="2 3">CCBAU 85046</strain>
    </source>
</reference>
<sequence>MRSHRHGLIVLVVVAAAGALFASKIVGTGARVETIEAAANIGDGATAEPAANGADKGPAAASKIIGNASTTPN</sequence>
<dbReference type="Proteomes" id="UP000248925">
    <property type="component" value="Unassembled WGS sequence"/>
</dbReference>
<evidence type="ECO:0000256" key="1">
    <source>
        <dbReference type="SAM" id="MobiDB-lite"/>
    </source>
</evidence>
<keyword evidence="3" id="KW-1185">Reference proteome</keyword>
<accession>A0A2W4D181</accession>
<feature type="compositionally biased region" description="Low complexity" evidence="1">
    <location>
        <begin position="49"/>
        <end position="61"/>
    </location>
</feature>